<feature type="region of interest" description="Disordered" evidence="1">
    <location>
        <begin position="1"/>
        <end position="57"/>
    </location>
</feature>
<gene>
    <name evidence="2" type="ORF">AVDCRST_MAG19-1330</name>
</gene>
<accession>A0A6J4URR1</accession>
<reference evidence="2" key="1">
    <citation type="submission" date="2020-02" db="EMBL/GenBank/DDBJ databases">
        <authorList>
            <person name="Meier V. D."/>
        </authorList>
    </citation>
    <scope>NUCLEOTIDE SEQUENCE</scope>
    <source>
        <strain evidence="2">AVDCRST_MAG19</strain>
    </source>
</reference>
<feature type="non-terminal residue" evidence="2">
    <location>
        <position position="57"/>
    </location>
</feature>
<evidence type="ECO:0000256" key="1">
    <source>
        <dbReference type="SAM" id="MobiDB-lite"/>
    </source>
</evidence>
<evidence type="ECO:0000313" key="2">
    <source>
        <dbReference type="EMBL" id="CAA9557182.1"/>
    </source>
</evidence>
<feature type="compositionally biased region" description="Basic and acidic residues" evidence="1">
    <location>
        <begin position="11"/>
        <end position="20"/>
    </location>
</feature>
<sequence>GGRAAGCRPGQRPDSERRSDLPWLAVIPTPEAALPGGSPAERSLAPRDDGERGAGAV</sequence>
<feature type="non-terminal residue" evidence="2">
    <location>
        <position position="1"/>
    </location>
</feature>
<dbReference type="EMBL" id="CADCWL010000056">
    <property type="protein sequence ID" value="CAA9557182.1"/>
    <property type="molecule type" value="Genomic_DNA"/>
</dbReference>
<organism evidence="2">
    <name type="scientific">uncultured Thermomicrobiales bacterium</name>
    <dbReference type="NCBI Taxonomy" id="1645740"/>
    <lineage>
        <taxon>Bacteria</taxon>
        <taxon>Pseudomonadati</taxon>
        <taxon>Thermomicrobiota</taxon>
        <taxon>Thermomicrobia</taxon>
        <taxon>Thermomicrobiales</taxon>
        <taxon>environmental samples</taxon>
    </lineage>
</organism>
<feature type="compositionally biased region" description="Basic and acidic residues" evidence="1">
    <location>
        <begin position="44"/>
        <end position="57"/>
    </location>
</feature>
<name>A0A6J4URR1_9BACT</name>
<dbReference type="AlphaFoldDB" id="A0A6J4URR1"/>
<protein>
    <submittedName>
        <fullName evidence="2">Uncharacterized protein</fullName>
    </submittedName>
</protein>
<proteinExistence type="predicted"/>